<protein>
    <submittedName>
        <fullName evidence="1">Uncharacterized protein</fullName>
    </submittedName>
</protein>
<comment type="caution">
    <text evidence="1">The sequence shown here is derived from an EMBL/GenBank/DDBJ whole genome shotgun (WGS) entry which is preliminary data.</text>
</comment>
<proteinExistence type="predicted"/>
<dbReference type="Proteomes" id="UP001274571">
    <property type="component" value="Unassembled WGS sequence"/>
</dbReference>
<sequence>MTCNKLECPRCQPVLAARIKKRVRWNAQHNRLFFFNTITSKDGFEDLEKIFKKIRKELTYDFVIETYMKKKKVDYDKALVWYEKKKLIESDLDIELRIMARMDAIMKVATSKRVYYKKMSSDKQREFKLYYAGGCCKTKINTQCYESEKLVEHAIDSDFAHTNVAVLALYL</sequence>
<dbReference type="AlphaFoldDB" id="A0AAW9GJM3"/>
<evidence type="ECO:0000313" key="1">
    <source>
        <dbReference type="EMBL" id="MDY0855123.1"/>
    </source>
</evidence>
<evidence type="ECO:0000313" key="2">
    <source>
        <dbReference type="Proteomes" id="UP001274571"/>
    </source>
</evidence>
<reference evidence="1" key="1">
    <citation type="submission" date="2023-11" db="EMBL/GenBank/DDBJ databases">
        <title>Genome Sequence of Bacillus thuringiensis stain BLB 30AF.</title>
        <authorList>
            <person name="Farhat A."/>
        </authorList>
    </citation>
    <scope>NUCLEOTIDE SEQUENCE</scope>
    <source>
        <strain evidence="1">BLB30AF</strain>
    </source>
</reference>
<dbReference type="EMBL" id="JAXCMD010000019">
    <property type="protein sequence ID" value="MDY0855123.1"/>
    <property type="molecule type" value="Genomic_DNA"/>
</dbReference>
<accession>A0AAW9GJM3</accession>
<gene>
    <name evidence="1" type="ORF">SOH20_30470</name>
</gene>
<organism evidence="1 2">
    <name type="scientific">Bacillus thuringiensis</name>
    <dbReference type="NCBI Taxonomy" id="1428"/>
    <lineage>
        <taxon>Bacteria</taxon>
        <taxon>Bacillati</taxon>
        <taxon>Bacillota</taxon>
        <taxon>Bacilli</taxon>
        <taxon>Bacillales</taxon>
        <taxon>Bacillaceae</taxon>
        <taxon>Bacillus</taxon>
        <taxon>Bacillus cereus group</taxon>
    </lineage>
</organism>
<name>A0AAW9GJM3_BACTU</name>